<geneLocation type="plasmid" evidence="3 4">
    <name>2</name>
</geneLocation>
<evidence type="ECO:0000256" key="2">
    <source>
        <dbReference type="SAM" id="Phobius"/>
    </source>
</evidence>
<gene>
    <name evidence="3" type="ORF">MTUNDRAET4_0152</name>
</gene>
<feature type="transmembrane region" description="Helical" evidence="2">
    <location>
        <begin position="6"/>
        <end position="28"/>
    </location>
</feature>
<feature type="region of interest" description="Disordered" evidence="1">
    <location>
        <begin position="88"/>
        <end position="149"/>
    </location>
</feature>
<dbReference type="EMBL" id="LR536451">
    <property type="protein sequence ID" value="VFU16497.1"/>
    <property type="molecule type" value="Genomic_DNA"/>
</dbReference>
<organism evidence="3 4">
    <name type="scientific">Methylocella tundrae</name>
    <dbReference type="NCBI Taxonomy" id="227605"/>
    <lineage>
        <taxon>Bacteria</taxon>
        <taxon>Pseudomonadati</taxon>
        <taxon>Pseudomonadota</taxon>
        <taxon>Alphaproteobacteria</taxon>
        <taxon>Hyphomicrobiales</taxon>
        <taxon>Beijerinckiaceae</taxon>
        <taxon>Methylocella</taxon>
    </lineage>
</organism>
<dbReference type="GO" id="GO:0015813">
    <property type="term" value="P:L-glutamate transmembrane transport"/>
    <property type="evidence" value="ECO:0007669"/>
    <property type="project" value="InterPro"/>
</dbReference>
<protein>
    <recommendedName>
        <fullName evidence="5">Glutamate permease</fullName>
    </recommendedName>
</protein>
<keyword evidence="2" id="KW-0472">Membrane</keyword>
<keyword evidence="2" id="KW-0812">Transmembrane</keyword>
<sequence length="149" mass="16207">MTTLEAPGFLTFTISIIVFFVGAGLNRLIAPLRRWSIPDAVTGGLLAALATLVAHEAFGLEIIFDLDARDMLLLYFFTGIGLNAKLGGSPRGRSPPAHPVGADARIPRDPEPHRRRKRHGARPARGELLFCSARRRSSEGMGPPSRGRR</sequence>
<dbReference type="InterPro" id="IPR004445">
    <property type="entry name" value="GltS"/>
</dbReference>
<feature type="transmembrane region" description="Helical" evidence="2">
    <location>
        <begin position="40"/>
        <end position="60"/>
    </location>
</feature>
<dbReference type="KEGG" id="mtun:MTUNDRAET4_0152.1"/>
<keyword evidence="3" id="KW-0614">Plasmid</keyword>
<dbReference type="Pfam" id="PF03616">
    <property type="entry name" value="Glt_symporter"/>
    <property type="match status" value="1"/>
</dbReference>
<proteinExistence type="predicted"/>
<evidence type="ECO:0000256" key="1">
    <source>
        <dbReference type="SAM" id="MobiDB-lite"/>
    </source>
</evidence>
<name>A0A4U8Z6V5_METTU</name>
<reference evidence="3 4" key="1">
    <citation type="submission" date="2019-03" db="EMBL/GenBank/DDBJ databases">
        <authorList>
            <person name="Kox A.R. M."/>
        </authorList>
    </citation>
    <scope>NUCLEOTIDE SEQUENCE [LARGE SCALE GENOMIC DNA]</scope>
    <source>
        <strain evidence="3">MTUNDRAET4 annotated genome</strain>
        <plasmid evidence="4">2</plasmid>
    </source>
</reference>
<evidence type="ECO:0000313" key="4">
    <source>
        <dbReference type="Proteomes" id="UP000294360"/>
    </source>
</evidence>
<dbReference type="GO" id="GO:0015501">
    <property type="term" value="F:glutamate:sodium symporter activity"/>
    <property type="evidence" value="ECO:0007669"/>
    <property type="project" value="InterPro"/>
</dbReference>
<evidence type="ECO:0008006" key="5">
    <source>
        <dbReference type="Google" id="ProtNLM"/>
    </source>
</evidence>
<accession>A0A4U8Z6V5</accession>
<dbReference type="Proteomes" id="UP000294360">
    <property type="component" value="Plasmid 2"/>
</dbReference>
<feature type="compositionally biased region" description="Basic residues" evidence="1">
    <location>
        <begin position="113"/>
        <end position="122"/>
    </location>
</feature>
<dbReference type="AlphaFoldDB" id="A0A4U8Z6V5"/>
<dbReference type="GO" id="GO:0016020">
    <property type="term" value="C:membrane"/>
    <property type="evidence" value="ECO:0007669"/>
    <property type="project" value="InterPro"/>
</dbReference>
<evidence type="ECO:0000313" key="3">
    <source>
        <dbReference type="EMBL" id="VFU16497.1"/>
    </source>
</evidence>
<keyword evidence="2" id="KW-1133">Transmembrane helix</keyword>